<keyword evidence="4 8" id="KW-0547">Nucleotide-binding</keyword>
<evidence type="ECO:0000256" key="8">
    <source>
        <dbReference type="HAMAP-Rule" id="MF_02040"/>
    </source>
</evidence>
<dbReference type="Gene3D" id="3.40.50.300">
    <property type="entry name" value="P-loop containing nucleotide triphosphate hydrolases"/>
    <property type="match status" value="1"/>
</dbReference>
<dbReference type="InterPro" id="IPR002744">
    <property type="entry name" value="MIP18-like"/>
</dbReference>
<comment type="similarity">
    <text evidence="2">In the C-terminal section; belongs to the Mrp/NBP35 ATP-binding proteins family.</text>
</comment>
<evidence type="ECO:0000256" key="7">
    <source>
        <dbReference type="ARBA" id="ARBA00023014"/>
    </source>
</evidence>
<comment type="subunit">
    <text evidence="8">Homodimer.</text>
</comment>
<dbReference type="InterPro" id="IPR034904">
    <property type="entry name" value="FSCA_dom_sf"/>
</dbReference>
<comment type="similarity">
    <text evidence="1">In the N-terminal section; belongs to the MIP18 family.</text>
</comment>
<evidence type="ECO:0000313" key="10">
    <source>
        <dbReference type="EMBL" id="MDY7231098.1"/>
    </source>
</evidence>
<sequence length="362" mass="38073">MSVSERDILAAMSKVMDPELHVDLVKAGMVKDIRVSGDTVKLKIELTTPACPMKGKIQADAEAALKGVPGLKSFDIEWGAQVRATGGAAPGQGQALLPGVKNIILVGAGKGGVGKSTVAVNLAVALSKHGAKVGLLDADFYGPSIPLMTGITERPVSPDGKTLNPMVKHGLKVMSIGFLVEPDQALIWRGPMLHGALMQLVRDVHWGELDYLILDLPPGTGDVALSLSQNMRAAGAVLVTTPQDVALADVVRAKQMFDKVHIPVLGIVENMSQFVCPHCSKTTNIFHHGGGKKAAEMFNISFLGEVPLDLKVRESGDSGVPVVAGAPDSPEAKAFMEIARNVAGRVSAESARAIRLPVMQAR</sequence>
<keyword evidence="5 8" id="KW-0067">ATP-binding</keyword>
<evidence type="ECO:0000256" key="3">
    <source>
        <dbReference type="ARBA" id="ARBA00022723"/>
    </source>
</evidence>
<organism evidence="10 11">
    <name type="scientific">Hyalangium rubrum</name>
    <dbReference type="NCBI Taxonomy" id="3103134"/>
    <lineage>
        <taxon>Bacteria</taxon>
        <taxon>Pseudomonadati</taxon>
        <taxon>Myxococcota</taxon>
        <taxon>Myxococcia</taxon>
        <taxon>Myxococcales</taxon>
        <taxon>Cystobacterineae</taxon>
        <taxon>Archangiaceae</taxon>
        <taxon>Hyalangium</taxon>
    </lineage>
</organism>
<dbReference type="Pfam" id="PF01883">
    <property type="entry name" value="FeS_assembly_P"/>
    <property type="match status" value="1"/>
</dbReference>
<keyword evidence="3 8" id="KW-0479">Metal-binding</keyword>
<dbReference type="InterPro" id="IPR027417">
    <property type="entry name" value="P-loop_NTPase"/>
</dbReference>
<dbReference type="RefSeq" id="WP_321549808.1">
    <property type="nucleotide sequence ID" value="NZ_JAXIVS010000013.1"/>
</dbReference>
<dbReference type="SUPFAM" id="SSF117916">
    <property type="entry name" value="Fe-S cluster assembly (FSCA) domain-like"/>
    <property type="match status" value="1"/>
</dbReference>
<dbReference type="CDD" id="cd02037">
    <property type="entry name" value="Mrp_NBP35"/>
    <property type="match status" value="1"/>
</dbReference>
<dbReference type="PANTHER" id="PTHR42961:SF2">
    <property type="entry name" value="IRON-SULFUR PROTEIN NUBPL"/>
    <property type="match status" value="1"/>
</dbReference>
<dbReference type="NCBIfam" id="NF008669">
    <property type="entry name" value="PRK11670.1"/>
    <property type="match status" value="1"/>
</dbReference>
<comment type="similarity">
    <text evidence="8">Belongs to the Mrp/NBP35 ATP-binding proteins family.</text>
</comment>
<proteinExistence type="inferred from homology"/>
<evidence type="ECO:0000313" key="11">
    <source>
        <dbReference type="Proteomes" id="UP001291309"/>
    </source>
</evidence>
<dbReference type="HAMAP" id="MF_02040">
    <property type="entry name" value="Mrp_NBP35"/>
    <property type="match status" value="1"/>
</dbReference>
<evidence type="ECO:0000256" key="1">
    <source>
        <dbReference type="ARBA" id="ARBA00007352"/>
    </source>
</evidence>
<dbReference type="Gene3D" id="3.30.300.130">
    <property type="entry name" value="Fe-S cluster assembly (FSCA)"/>
    <property type="match status" value="1"/>
</dbReference>
<dbReference type="Proteomes" id="UP001291309">
    <property type="component" value="Unassembled WGS sequence"/>
</dbReference>
<dbReference type="SUPFAM" id="SSF52540">
    <property type="entry name" value="P-loop containing nucleoside triphosphate hydrolases"/>
    <property type="match status" value="1"/>
</dbReference>
<comment type="caution">
    <text evidence="10">The sequence shown here is derived from an EMBL/GenBank/DDBJ whole genome shotgun (WGS) entry which is preliminary data.</text>
</comment>
<evidence type="ECO:0000256" key="2">
    <source>
        <dbReference type="ARBA" id="ARBA00008205"/>
    </source>
</evidence>
<dbReference type="PROSITE" id="PS01215">
    <property type="entry name" value="MRP"/>
    <property type="match status" value="1"/>
</dbReference>
<evidence type="ECO:0000256" key="4">
    <source>
        <dbReference type="ARBA" id="ARBA00022741"/>
    </source>
</evidence>
<dbReference type="InterPro" id="IPR019591">
    <property type="entry name" value="Mrp/NBP35_ATP-bd"/>
</dbReference>
<feature type="domain" description="MIP18 family-like" evidence="9">
    <location>
        <begin position="6"/>
        <end position="74"/>
    </location>
</feature>
<evidence type="ECO:0000256" key="6">
    <source>
        <dbReference type="ARBA" id="ARBA00023004"/>
    </source>
</evidence>
<comment type="function">
    <text evidence="8">Binds and transfers iron-sulfur (Fe-S) clusters to target apoproteins. Can hydrolyze ATP.</text>
</comment>
<gene>
    <name evidence="10" type="primary">apbC</name>
    <name evidence="10" type="ORF">SYV04_32215</name>
</gene>
<evidence type="ECO:0000259" key="9">
    <source>
        <dbReference type="Pfam" id="PF01883"/>
    </source>
</evidence>
<dbReference type="Pfam" id="PF10609">
    <property type="entry name" value="ParA"/>
    <property type="match status" value="1"/>
</dbReference>
<dbReference type="PANTHER" id="PTHR42961">
    <property type="entry name" value="IRON-SULFUR PROTEIN NUBPL"/>
    <property type="match status" value="1"/>
</dbReference>
<protein>
    <recommendedName>
        <fullName evidence="8">Iron-sulfur cluster carrier protein</fullName>
    </recommendedName>
</protein>
<accession>A0ABU5HCA7</accession>
<keyword evidence="11" id="KW-1185">Reference proteome</keyword>
<dbReference type="InterPro" id="IPR044304">
    <property type="entry name" value="NUBPL-like"/>
</dbReference>
<name>A0ABU5HCA7_9BACT</name>
<keyword evidence="8" id="KW-0378">Hydrolase</keyword>
<keyword evidence="7 8" id="KW-0411">Iron-sulfur</keyword>
<keyword evidence="6 8" id="KW-0408">Iron</keyword>
<dbReference type="InterPro" id="IPR000808">
    <property type="entry name" value="Mrp-like_CS"/>
</dbReference>
<reference evidence="10 11" key="1">
    <citation type="submission" date="2023-12" db="EMBL/GenBank/DDBJ databases">
        <title>the genome sequence of Hyalangium sp. s54d21.</title>
        <authorList>
            <person name="Zhang X."/>
        </authorList>
    </citation>
    <scope>NUCLEOTIDE SEQUENCE [LARGE SCALE GENOMIC DNA]</scope>
    <source>
        <strain evidence="11">s54d21</strain>
    </source>
</reference>
<dbReference type="InterPro" id="IPR033756">
    <property type="entry name" value="YlxH/NBP35"/>
</dbReference>
<feature type="binding site" evidence="8">
    <location>
        <begin position="109"/>
        <end position="116"/>
    </location>
    <ligand>
        <name>ATP</name>
        <dbReference type="ChEBI" id="CHEBI:30616"/>
    </ligand>
</feature>
<dbReference type="EMBL" id="JAXIVS010000013">
    <property type="protein sequence ID" value="MDY7231098.1"/>
    <property type="molecule type" value="Genomic_DNA"/>
</dbReference>
<evidence type="ECO:0000256" key="5">
    <source>
        <dbReference type="ARBA" id="ARBA00022840"/>
    </source>
</evidence>